<protein>
    <recommendedName>
        <fullName evidence="1">ESAT-6-like protein</fullName>
    </recommendedName>
</protein>
<evidence type="ECO:0000256" key="1">
    <source>
        <dbReference type="RuleBase" id="RU362001"/>
    </source>
</evidence>
<dbReference type="AlphaFoldDB" id="A0A840NLD4"/>
<comment type="caution">
    <text evidence="2">The sequence shown here is derived from an EMBL/GenBank/DDBJ whole genome shotgun (WGS) entry which is preliminary data.</text>
</comment>
<name>A0A840NLD4_9PSEU</name>
<comment type="similarity">
    <text evidence="1">Belongs to the WXG100 family.</text>
</comment>
<dbReference type="Gene3D" id="1.10.287.1060">
    <property type="entry name" value="ESAT-6-like"/>
    <property type="match status" value="1"/>
</dbReference>
<keyword evidence="3" id="KW-1185">Reference proteome</keyword>
<dbReference type="InterPro" id="IPR036689">
    <property type="entry name" value="ESAT-6-like_sf"/>
</dbReference>
<dbReference type="Pfam" id="PF06013">
    <property type="entry name" value="WXG100"/>
    <property type="match status" value="1"/>
</dbReference>
<gene>
    <name evidence="2" type="ORF">BJ969_004969</name>
</gene>
<dbReference type="Proteomes" id="UP000580474">
    <property type="component" value="Unassembled WGS sequence"/>
</dbReference>
<dbReference type="InterPro" id="IPR010310">
    <property type="entry name" value="T7SS_ESAT-6-like"/>
</dbReference>
<evidence type="ECO:0000313" key="2">
    <source>
        <dbReference type="EMBL" id="MBB5071881.1"/>
    </source>
</evidence>
<accession>A0A840NLD4</accession>
<dbReference type="SUPFAM" id="SSF140453">
    <property type="entry name" value="EsxAB dimer-like"/>
    <property type="match status" value="1"/>
</dbReference>
<dbReference type="NCBIfam" id="TIGR03930">
    <property type="entry name" value="WXG100_ESAT6"/>
    <property type="match status" value="1"/>
</dbReference>
<dbReference type="RefSeq" id="WP_184482677.1">
    <property type="nucleotide sequence ID" value="NZ_JACHIV010000001.1"/>
</dbReference>
<evidence type="ECO:0000313" key="3">
    <source>
        <dbReference type="Proteomes" id="UP000580474"/>
    </source>
</evidence>
<sequence>MADEIQYQHAAIQQGIDDMKRVTQQIRSQVDGLRQQTQRSQEYWESSSAESYNVLSNDITKDFENINQMLEQLSMAVGQGQTDMHDMDAKAAKNFQ</sequence>
<organism evidence="2 3">
    <name type="scientific">Saccharopolyspora gloriosae</name>
    <dbReference type="NCBI Taxonomy" id="455344"/>
    <lineage>
        <taxon>Bacteria</taxon>
        <taxon>Bacillati</taxon>
        <taxon>Actinomycetota</taxon>
        <taxon>Actinomycetes</taxon>
        <taxon>Pseudonocardiales</taxon>
        <taxon>Pseudonocardiaceae</taxon>
        <taxon>Saccharopolyspora</taxon>
    </lineage>
</organism>
<proteinExistence type="inferred from homology"/>
<reference evidence="2 3" key="1">
    <citation type="submission" date="2020-08" db="EMBL/GenBank/DDBJ databases">
        <title>Sequencing the genomes of 1000 actinobacteria strains.</title>
        <authorList>
            <person name="Klenk H.-P."/>
        </authorList>
    </citation>
    <scope>NUCLEOTIDE SEQUENCE [LARGE SCALE GENOMIC DNA]</scope>
    <source>
        <strain evidence="2 3">DSM 45582</strain>
    </source>
</reference>
<dbReference type="EMBL" id="JACHIV010000001">
    <property type="protein sequence ID" value="MBB5071881.1"/>
    <property type="molecule type" value="Genomic_DNA"/>
</dbReference>